<feature type="compositionally biased region" description="Polar residues" evidence="1">
    <location>
        <begin position="333"/>
        <end position="355"/>
    </location>
</feature>
<keyword evidence="4" id="KW-1185">Reference proteome</keyword>
<dbReference type="EMBL" id="JACAZF010000009">
    <property type="protein sequence ID" value="KAF7295578.1"/>
    <property type="molecule type" value="Genomic_DNA"/>
</dbReference>
<feature type="compositionally biased region" description="Low complexity" evidence="1">
    <location>
        <begin position="250"/>
        <end position="274"/>
    </location>
</feature>
<evidence type="ECO:0000313" key="4">
    <source>
        <dbReference type="Proteomes" id="UP000636479"/>
    </source>
</evidence>
<dbReference type="OrthoDB" id="5599646at2759"/>
<dbReference type="Pfam" id="PF05022">
    <property type="entry name" value="SRP40_C"/>
    <property type="match status" value="1"/>
</dbReference>
<feature type="compositionally biased region" description="Low complexity" evidence="1">
    <location>
        <begin position="117"/>
        <end position="137"/>
    </location>
</feature>
<evidence type="ECO:0000313" key="3">
    <source>
        <dbReference type="EMBL" id="KAF7295578.1"/>
    </source>
</evidence>
<feature type="domain" description="Srp40 C-terminal" evidence="2">
    <location>
        <begin position="353"/>
        <end position="424"/>
    </location>
</feature>
<dbReference type="GO" id="GO:0005654">
    <property type="term" value="C:nucleoplasm"/>
    <property type="evidence" value="ECO:0007669"/>
    <property type="project" value="TreeGrafter"/>
</dbReference>
<dbReference type="PANTHER" id="PTHR23216:SF1">
    <property type="entry name" value="NUCLEOLAR AND COILED-BODY PHOSPHOPROTEIN 1"/>
    <property type="match status" value="1"/>
</dbReference>
<feature type="region of interest" description="Disordered" evidence="1">
    <location>
        <begin position="79"/>
        <end position="291"/>
    </location>
</feature>
<feature type="region of interest" description="Disordered" evidence="1">
    <location>
        <begin position="331"/>
        <end position="362"/>
    </location>
</feature>
<organism evidence="3 4">
    <name type="scientific">Mycena indigotica</name>
    <dbReference type="NCBI Taxonomy" id="2126181"/>
    <lineage>
        <taxon>Eukaryota</taxon>
        <taxon>Fungi</taxon>
        <taxon>Dikarya</taxon>
        <taxon>Basidiomycota</taxon>
        <taxon>Agaricomycotina</taxon>
        <taxon>Agaricomycetes</taxon>
        <taxon>Agaricomycetidae</taxon>
        <taxon>Agaricales</taxon>
        <taxon>Marasmiineae</taxon>
        <taxon>Mycenaceae</taxon>
        <taxon>Mycena</taxon>
    </lineage>
</organism>
<gene>
    <name evidence="3" type="ORF">MIND_01097800</name>
</gene>
<sequence length="428" mass="44937">MEAGNLASTSCPPLGSACGSFRLKTATYTLIHAFLTKHSHPKAAAALKKAAKEVVVLKDNIDVDGPQLDEIIREWKTMKDALPNSSSDSSSESDSDSSSESSDSSAPVTKSKKAAKSNKTAAKSSSSSSSDSSSDSSHPVTKKQTTKKASKSSSSSSDSSSDSSDSDEDASPSTAKPTPSSSSSSSSSDSSDSDSDSNAKPKASVKAAPKAKTATSTSSSSSEDSGSESDDESSDTDIPQRKKTSERASSRTLSTASSSPKVKAKKPSVSSSDSSEAEESDPFVVPPTKAKKLLPVSVPAVTKENVQVTKKRRTTEAGDAVATAVAVAEEVGNSANANKRGSNGKQQRKNNTPFQRINPDKVRTEYMMDNRYQNKAGPSNDYGKRAHEDLIVTRGAGFRKEKNKKKRGSYRGGEITMQSHSIKFGDDD</sequence>
<dbReference type="AlphaFoldDB" id="A0A8H6VZ37"/>
<reference evidence="3" key="1">
    <citation type="submission" date="2020-05" db="EMBL/GenBank/DDBJ databases">
        <title>Mycena genomes resolve the evolution of fungal bioluminescence.</title>
        <authorList>
            <person name="Tsai I.J."/>
        </authorList>
    </citation>
    <scope>NUCLEOTIDE SEQUENCE</scope>
    <source>
        <strain evidence="3">171206Taipei</strain>
    </source>
</reference>
<dbReference type="InterPro" id="IPR039191">
    <property type="entry name" value="Nopp140-like"/>
</dbReference>
<protein>
    <submittedName>
        <fullName evidence="3">SRP40-C domain-containing protein</fullName>
    </submittedName>
</protein>
<name>A0A8H6VZ37_9AGAR</name>
<feature type="compositionally biased region" description="Basic residues" evidence="1">
    <location>
        <begin position="140"/>
        <end position="150"/>
    </location>
</feature>
<dbReference type="InterPro" id="IPR007718">
    <property type="entry name" value="Srp40_C"/>
</dbReference>
<feature type="compositionally biased region" description="Acidic residues" evidence="1">
    <location>
        <begin position="225"/>
        <end position="235"/>
    </location>
</feature>
<feature type="compositionally biased region" description="Basic and acidic residues" evidence="1">
    <location>
        <begin position="238"/>
        <end position="249"/>
    </location>
</feature>
<dbReference type="RefSeq" id="XP_037216941.1">
    <property type="nucleotide sequence ID" value="XM_037367547.1"/>
</dbReference>
<dbReference type="Proteomes" id="UP000636479">
    <property type="component" value="Unassembled WGS sequence"/>
</dbReference>
<feature type="compositionally biased region" description="Low complexity" evidence="1">
    <location>
        <begin position="151"/>
        <end position="163"/>
    </location>
</feature>
<accession>A0A8H6VZ37</accession>
<feature type="compositionally biased region" description="Low complexity" evidence="1">
    <location>
        <begin position="171"/>
        <end position="224"/>
    </location>
</feature>
<dbReference type="PANTHER" id="PTHR23216">
    <property type="entry name" value="NUCLEOLAR AND COILED-BODY PHOSPHOPROTEIN 1"/>
    <property type="match status" value="1"/>
</dbReference>
<proteinExistence type="predicted"/>
<evidence type="ECO:0000259" key="2">
    <source>
        <dbReference type="Pfam" id="PF05022"/>
    </source>
</evidence>
<dbReference type="GO" id="GO:0005730">
    <property type="term" value="C:nucleolus"/>
    <property type="evidence" value="ECO:0007669"/>
    <property type="project" value="InterPro"/>
</dbReference>
<evidence type="ECO:0000256" key="1">
    <source>
        <dbReference type="SAM" id="MobiDB-lite"/>
    </source>
</evidence>
<comment type="caution">
    <text evidence="3">The sequence shown here is derived from an EMBL/GenBank/DDBJ whole genome shotgun (WGS) entry which is preliminary data.</text>
</comment>
<dbReference type="GeneID" id="59350063"/>
<feature type="region of interest" description="Disordered" evidence="1">
    <location>
        <begin position="394"/>
        <end position="428"/>
    </location>
</feature>